<dbReference type="GO" id="GO:0016747">
    <property type="term" value="F:acyltransferase activity, transferring groups other than amino-acyl groups"/>
    <property type="evidence" value="ECO:0007669"/>
    <property type="project" value="InterPro"/>
</dbReference>
<dbReference type="EMBL" id="SOAU01000001">
    <property type="protein sequence ID" value="TDT18112.1"/>
    <property type="molecule type" value="Genomic_DNA"/>
</dbReference>
<dbReference type="Gene3D" id="3.40.630.30">
    <property type="match status" value="1"/>
</dbReference>
<dbReference type="AlphaFoldDB" id="A0A4R7I3B2"/>
<keyword evidence="2" id="KW-0808">Transferase</keyword>
<dbReference type="CDD" id="cd04301">
    <property type="entry name" value="NAT_SF"/>
    <property type="match status" value="1"/>
</dbReference>
<proteinExistence type="predicted"/>
<dbReference type="SUPFAM" id="SSF55729">
    <property type="entry name" value="Acyl-CoA N-acyltransferases (Nat)"/>
    <property type="match status" value="1"/>
</dbReference>
<reference evidence="2 3" key="1">
    <citation type="submission" date="2019-03" db="EMBL/GenBank/DDBJ databases">
        <title>Sequencing the genomes of 1000 actinobacteria strains.</title>
        <authorList>
            <person name="Klenk H.-P."/>
        </authorList>
    </citation>
    <scope>NUCLEOTIDE SEQUENCE [LARGE SCALE GENOMIC DNA]</scope>
    <source>
        <strain evidence="2 3">DSM 18936</strain>
    </source>
</reference>
<dbReference type="InterPro" id="IPR000182">
    <property type="entry name" value="GNAT_dom"/>
</dbReference>
<sequence length="160" mass="17905">MLHVQPYFRDAVQGDLPAIATIMRGAAPHDPAQMRATPDTYRRVLDQIDRHDGCYLLVGEYDNQIGAVLEMVVFPTLSGCGRTAEIVGVWTAESFRTSGLDGMLLDHAIERASDLGCTRLQVMSGGGRRHEHAFWERAGFIHLDVGYVRTTDQRHLRRIS</sequence>
<evidence type="ECO:0000313" key="2">
    <source>
        <dbReference type="EMBL" id="TDT18112.1"/>
    </source>
</evidence>
<evidence type="ECO:0000313" key="3">
    <source>
        <dbReference type="Proteomes" id="UP000294558"/>
    </source>
</evidence>
<name>A0A4R7I3B2_9ACTN</name>
<evidence type="ECO:0000259" key="1">
    <source>
        <dbReference type="PROSITE" id="PS51186"/>
    </source>
</evidence>
<dbReference type="Proteomes" id="UP000294558">
    <property type="component" value="Unassembled WGS sequence"/>
</dbReference>
<accession>A0A4R7I3B2</accession>
<organism evidence="2 3">
    <name type="scientific">Ilumatobacter fluminis</name>
    <dbReference type="NCBI Taxonomy" id="467091"/>
    <lineage>
        <taxon>Bacteria</taxon>
        <taxon>Bacillati</taxon>
        <taxon>Actinomycetota</taxon>
        <taxon>Acidimicrobiia</taxon>
        <taxon>Acidimicrobiales</taxon>
        <taxon>Ilumatobacteraceae</taxon>
        <taxon>Ilumatobacter</taxon>
    </lineage>
</organism>
<protein>
    <submittedName>
        <fullName evidence="2">N-acetylglutamate synthase-like GNAT family acetyltransferase</fullName>
    </submittedName>
</protein>
<comment type="caution">
    <text evidence="2">The sequence shown here is derived from an EMBL/GenBank/DDBJ whole genome shotgun (WGS) entry which is preliminary data.</text>
</comment>
<dbReference type="PROSITE" id="PS51186">
    <property type="entry name" value="GNAT"/>
    <property type="match status" value="1"/>
</dbReference>
<dbReference type="InterPro" id="IPR016181">
    <property type="entry name" value="Acyl_CoA_acyltransferase"/>
</dbReference>
<dbReference type="Pfam" id="PF00583">
    <property type="entry name" value="Acetyltransf_1"/>
    <property type="match status" value="1"/>
</dbReference>
<feature type="domain" description="N-acetyltransferase" evidence="1">
    <location>
        <begin position="6"/>
        <end position="160"/>
    </location>
</feature>
<gene>
    <name evidence="2" type="ORF">BDK89_3728</name>
</gene>
<keyword evidence="3" id="KW-1185">Reference proteome</keyword>